<dbReference type="EMBL" id="DF237306">
    <property type="protein sequence ID" value="GAQ87495.1"/>
    <property type="molecule type" value="Genomic_DNA"/>
</dbReference>
<accession>A0A1Y1I943</accession>
<dbReference type="AlphaFoldDB" id="A0A1Y1I943"/>
<keyword evidence="9" id="KW-1185">Reference proteome</keyword>
<dbReference type="Pfam" id="PF01119">
    <property type="entry name" value="DNA_mis_repair"/>
    <property type="match status" value="1"/>
</dbReference>
<keyword evidence="4" id="KW-0234">DNA repair</keyword>
<protein>
    <submittedName>
        <fullName evidence="8">DNA mismatch repair protein-MLH1 family</fullName>
    </submittedName>
</protein>
<comment type="subcellular location">
    <subcellularLocation>
        <location evidence="1">Nucleus</location>
    </subcellularLocation>
</comment>
<dbReference type="GO" id="GO:0016887">
    <property type="term" value="F:ATP hydrolysis activity"/>
    <property type="evidence" value="ECO:0000318"/>
    <property type="project" value="GO_Central"/>
</dbReference>
<dbReference type="Gene3D" id="3.30.565.10">
    <property type="entry name" value="Histidine kinase-like ATPase, C-terminal domain"/>
    <property type="match status" value="1"/>
</dbReference>
<evidence type="ECO:0000259" key="7">
    <source>
        <dbReference type="SMART" id="SM01340"/>
    </source>
</evidence>
<evidence type="ECO:0000313" key="8">
    <source>
        <dbReference type="EMBL" id="GAQ87495.1"/>
    </source>
</evidence>
<dbReference type="PROSITE" id="PS00058">
    <property type="entry name" value="DNA_MISMATCH_REPAIR_1"/>
    <property type="match status" value="1"/>
</dbReference>
<dbReference type="CDD" id="cd16926">
    <property type="entry name" value="HATPase_MutL-MLH-PMS-like"/>
    <property type="match status" value="1"/>
</dbReference>
<keyword evidence="5" id="KW-0539">Nucleus</keyword>
<dbReference type="Proteomes" id="UP000054558">
    <property type="component" value="Unassembled WGS sequence"/>
</dbReference>
<evidence type="ECO:0000256" key="1">
    <source>
        <dbReference type="ARBA" id="ARBA00004123"/>
    </source>
</evidence>
<feature type="region of interest" description="Disordered" evidence="6">
    <location>
        <begin position="636"/>
        <end position="784"/>
    </location>
</feature>
<evidence type="ECO:0000256" key="2">
    <source>
        <dbReference type="ARBA" id="ARBA00006082"/>
    </source>
</evidence>
<dbReference type="FunFam" id="3.30.230.10:FF:000014">
    <property type="entry name" value="DNA mismatch repair protein Mlh1"/>
    <property type="match status" value="1"/>
</dbReference>
<dbReference type="InterPro" id="IPR036890">
    <property type="entry name" value="HATPase_C_sf"/>
</dbReference>
<dbReference type="InterPro" id="IPR020568">
    <property type="entry name" value="Ribosomal_Su5_D2-typ_SF"/>
</dbReference>
<dbReference type="OrthoDB" id="10254304at2759"/>
<dbReference type="InterPro" id="IPR032189">
    <property type="entry name" value="Mlh1_C"/>
</dbReference>
<sequence>MDTTQGQQAGRTGPAPIRRLDQEVVNRIAAGEVIQRPSSALKELIENSLDAGAAAINVVIKDGGLKMIQITDNGHGIRPADLPILCERHTTSKLKEFEDLQSISTLGFRGEALASITFVAHLSVVTMTAGQTHGYKATYKDGVLEGEPKACAAVKGTQITVENLFYNVTARRKAFKNVGEEYSRILDVISRFAVHNEGVSFSCKKHGENRADIHTLAASSRSENIRSVYGSSVARELIPIETSDDDPARSRFKMGGCISSANYSAKKTIMVLFINNRLVDCSPLKKACEAVYAAILPKASKPFLYMSITLPPEDVDVNVHPTKREVSFLNQEALIEAIQKAVEQKLLESNTSRTYYTQSLLPGVAAPAPKSPAGADEGPSQAVAATQKAHPRNMVRTDVLQPVGQLDAYVTKRLASARESPDDLAAIRRTVRQRRNPAIASEASELTSIQELLEEVNAGVHQGLSEIVRSNTFVGMADDTFALLQHKTKLFLANTVKLSKELMYQQVLRRFGQFNCIRLTPPAPLDQLLLIALDEEEALGRWQPNDGPKEEIAKVLSQLLVLKAEMLREYFRIEIDASGALHTLPLVLDQYSPDLDRLPQFALRLGNDVEWDTEKECFQTLAAAIAEFYAIHPPLVPRPDPFRTKSAGKSERGAADSLESPPLAEPGTAGNPEEGPEALDEMSGHERHQHAAGPCHCGDEREESGGGEKRRGNGASSRQAAGNGGEGIPGEGTSGGGVESGPGRGGGDAASVSEKEPLEDGNERGGEAGLALDAGRNGSERNGTEMCRAETEGDDEAAAEAVWAARDWNVQHLMFPAMRLFLKPQKFMATDGTMVQIASLENLYKIFERC</sequence>
<gene>
    <name evidence="8" type="ORF">KFL_003570040</name>
</gene>
<dbReference type="GO" id="GO:0032389">
    <property type="term" value="C:MutLalpha complex"/>
    <property type="evidence" value="ECO:0000318"/>
    <property type="project" value="GO_Central"/>
</dbReference>
<dbReference type="SUPFAM" id="SSF54211">
    <property type="entry name" value="Ribosomal protein S5 domain 2-like"/>
    <property type="match status" value="1"/>
</dbReference>
<dbReference type="InterPro" id="IPR014762">
    <property type="entry name" value="DNA_mismatch_repair_CS"/>
</dbReference>
<dbReference type="InterPro" id="IPR014721">
    <property type="entry name" value="Ribsml_uS5_D2-typ_fold_subgr"/>
</dbReference>
<dbReference type="SUPFAM" id="SSF55874">
    <property type="entry name" value="ATPase domain of HSP90 chaperone/DNA topoisomerase II/histidine kinase"/>
    <property type="match status" value="1"/>
</dbReference>
<dbReference type="Gene3D" id="3.30.230.10">
    <property type="match status" value="1"/>
</dbReference>
<dbReference type="InterPro" id="IPR038973">
    <property type="entry name" value="MutL/Mlh/Pms-like"/>
</dbReference>
<reference evidence="8 9" key="1">
    <citation type="journal article" date="2014" name="Nat. Commun.">
        <title>Klebsormidium flaccidum genome reveals primary factors for plant terrestrial adaptation.</title>
        <authorList>
            <person name="Hori K."/>
            <person name="Maruyama F."/>
            <person name="Fujisawa T."/>
            <person name="Togashi T."/>
            <person name="Yamamoto N."/>
            <person name="Seo M."/>
            <person name="Sato S."/>
            <person name="Yamada T."/>
            <person name="Mori H."/>
            <person name="Tajima N."/>
            <person name="Moriyama T."/>
            <person name="Ikeuchi M."/>
            <person name="Watanabe M."/>
            <person name="Wada H."/>
            <person name="Kobayashi K."/>
            <person name="Saito M."/>
            <person name="Masuda T."/>
            <person name="Sasaki-Sekimoto Y."/>
            <person name="Mashiguchi K."/>
            <person name="Awai K."/>
            <person name="Shimojima M."/>
            <person name="Masuda S."/>
            <person name="Iwai M."/>
            <person name="Nobusawa T."/>
            <person name="Narise T."/>
            <person name="Kondo S."/>
            <person name="Saito H."/>
            <person name="Sato R."/>
            <person name="Murakawa M."/>
            <person name="Ihara Y."/>
            <person name="Oshima-Yamada Y."/>
            <person name="Ohtaka K."/>
            <person name="Satoh M."/>
            <person name="Sonobe K."/>
            <person name="Ishii M."/>
            <person name="Ohtani R."/>
            <person name="Kanamori-Sato M."/>
            <person name="Honoki R."/>
            <person name="Miyazaki D."/>
            <person name="Mochizuki H."/>
            <person name="Umetsu J."/>
            <person name="Higashi K."/>
            <person name="Shibata D."/>
            <person name="Kamiya Y."/>
            <person name="Sato N."/>
            <person name="Nakamura Y."/>
            <person name="Tabata S."/>
            <person name="Ida S."/>
            <person name="Kurokawa K."/>
            <person name="Ohta H."/>
        </authorList>
    </citation>
    <scope>NUCLEOTIDE SEQUENCE [LARGE SCALE GENOMIC DNA]</scope>
    <source>
        <strain evidence="8 9">NIES-2285</strain>
    </source>
</reference>
<dbReference type="InterPro" id="IPR002099">
    <property type="entry name" value="MutL/Mlh/PMS"/>
</dbReference>
<dbReference type="Pfam" id="PF16413">
    <property type="entry name" value="Mlh1_C"/>
    <property type="match status" value="1"/>
</dbReference>
<dbReference type="GO" id="GO:0030983">
    <property type="term" value="F:mismatched DNA binding"/>
    <property type="evidence" value="ECO:0007669"/>
    <property type="project" value="InterPro"/>
</dbReference>
<dbReference type="GO" id="GO:0140664">
    <property type="term" value="F:ATP-dependent DNA damage sensor activity"/>
    <property type="evidence" value="ECO:0007669"/>
    <property type="project" value="InterPro"/>
</dbReference>
<evidence type="ECO:0000256" key="5">
    <source>
        <dbReference type="ARBA" id="ARBA00023242"/>
    </source>
</evidence>
<dbReference type="Pfam" id="PF13589">
    <property type="entry name" value="HATPase_c_3"/>
    <property type="match status" value="1"/>
</dbReference>
<evidence type="ECO:0000256" key="3">
    <source>
        <dbReference type="ARBA" id="ARBA00022763"/>
    </source>
</evidence>
<dbReference type="GO" id="GO:0006298">
    <property type="term" value="P:mismatch repair"/>
    <property type="evidence" value="ECO:0000318"/>
    <property type="project" value="GO_Central"/>
</dbReference>
<evidence type="ECO:0000256" key="6">
    <source>
        <dbReference type="SAM" id="MobiDB-lite"/>
    </source>
</evidence>
<feature type="compositionally biased region" description="Basic and acidic residues" evidence="6">
    <location>
        <begin position="697"/>
        <end position="711"/>
    </location>
</feature>
<proteinExistence type="inferred from homology"/>
<dbReference type="CDD" id="cd03483">
    <property type="entry name" value="MutL_Trans_MLH1"/>
    <property type="match status" value="1"/>
</dbReference>
<dbReference type="OMA" id="ANYHVKK"/>
<feature type="compositionally biased region" description="Basic and acidic residues" evidence="6">
    <location>
        <begin position="640"/>
        <end position="654"/>
    </location>
</feature>
<feature type="region of interest" description="Disordered" evidence="6">
    <location>
        <begin position="367"/>
        <end position="388"/>
    </location>
</feature>
<name>A0A1Y1I943_KLENI</name>
<evidence type="ECO:0000256" key="4">
    <source>
        <dbReference type="ARBA" id="ARBA00023204"/>
    </source>
</evidence>
<dbReference type="PANTHER" id="PTHR10073:SF12">
    <property type="entry name" value="DNA MISMATCH REPAIR PROTEIN MLH1"/>
    <property type="match status" value="1"/>
</dbReference>
<feature type="compositionally biased region" description="Gly residues" evidence="6">
    <location>
        <begin position="722"/>
        <end position="748"/>
    </location>
</feature>
<feature type="compositionally biased region" description="Basic and acidic residues" evidence="6">
    <location>
        <begin position="753"/>
        <end position="766"/>
    </location>
</feature>
<feature type="domain" description="DNA mismatch repair protein S5" evidence="7">
    <location>
        <begin position="225"/>
        <end position="347"/>
    </location>
</feature>
<dbReference type="NCBIfam" id="TIGR00585">
    <property type="entry name" value="mutl"/>
    <property type="match status" value="1"/>
</dbReference>
<evidence type="ECO:0000313" key="9">
    <source>
        <dbReference type="Proteomes" id="UP000054558"/>
    </source>
</evidence>
<keyword evidence="3" id="KW-0227">DNA damage</keyword>
<dbReference type="STRING" id="105231.A0A1Y1I943"/>
<dbReference type="GO" id="GO:0005524">
    <property type="term" value="F:ATP binding"/>
    <property type="evidence" value="ECO:0007669"/>
    <property type="project" value="InterPro"/>
</dbReference>
<dbReference type="PANTHER" id="PTHR10073">
    <property type="entry name" value="DNA MISMATCH REPAIR PROTEIN MLH, PMS, MUTL"/>
    <property type="match status" value="1"/>
</dbReference>
<comment type="similarity">
    <text evidence="2">Belongs to the DNA mismatch repair MutL/HexB family.</text>
</comment>
<dbReference type="SMART" id="SM01340">
    <property type="entry name" value="DNA_mis_repair"/>
    <property type="match status" value="1"/>
</dbReference>
<dbReference type="FunFam" id="3.30.565.10:FF:000043">
    <property type="entry name" value="DNA mismatch repair protein MLH1"/>
    <property type="match status" value="1"/>
</dbReference>
<organism evidence="8 9">
    <name type="scientific">Klebsormidium nitens</name>
    <name type="common">Green alga</name>
    <name type="synonym">Ulothrix nitens</name>
    <dbReference type="NCBI Taxonomy" id="105231"/>
    <lineage>
        <taxon>Eukaryota</taxon>
        <taxon>Viridiplantae</taxon>
        <taxon>Streptophyta</taxon>
        <taxon>Klebsormidiophyceae</taxon>
        <taxon>Klebsormidiales</taxon>
        <taxon>Klebsormidiaceae</taxon>
        <taxon>Klebsormidium</taxon>
    </lineage>
</organism>
<dbReference type="InterPro" id="IPR013507">
    <property type="entry name" value="DNA_mismatch_S5_2-like"/>
</dbReference>